<dbReference type="Pfam" id="PF05699">
    <property type="entry name" value="Dimer_Tnp_hAT"/>
    <property type="match status" value="1"/>
</dbReference>
<evidence type="ECO:0008006" key="6">
    <source>
        <dbReference type="Google" id="ProtNLM"/>
    </source>
</evidence>
<dbReference type="Ensembl" id="ENSFHET00000033088.1">
    <property type="protein sequence ID" value="ENSFHEP00000015149.1"/>
    <property type="gene ID" value="ENSFHEG00000016756.1"/>
</dbReference>
<dbReference type="Proteomes" id="UP000265000">
    <property type="component" value="Unplaced"/>
</dbReference>
<dbReference type="InterPro" id="IPR008906">
    <property type="entry name" value="HATC_C_dom"/>
</dbReference>
<dbReference type="InterPro" id="IPR012337">
    <property type="entry name" value="RNaseH-like_sf"/>
</dbReference>
<dbReference type="AlphaFoldDB" id="A0A3Q2PQ95"/>
<keyword evidence="5" id="KW-1185">Reference proteome</keyword>
<proteinExistence type="predicted"/>
<protein>
    <recommendedName>
        <fullName evidence="6">HAT C-terminal dimerisation domain-containing protein</fullName>
    </recommendedName>
</protein>
<accession>A0A3Q2PQ95</accession>
<dbReference type="InterPro" id="IPR025398">
    <property type="entry name" value="DUF4371"/>
</dbReference>
<feature type="domain" description="DUF4371" evidence="3">
    <location>
        <begin position="64"/>
        <end position="228"/>
    </location>
</feature>
<dbReference type="PANTHER" id="PTHR45749">
    <property type="match status" value="1"/>
</dbReference>
<reference evidence="4" key="1">
    <citation type="submission" date="2025-08" db="UniProtKB">
        <authorList>
            <consortium name="Ensembl"/>
        </authorList>
    </citation>
    <scope>IDENTIFICATION</scope>
</reference>
<organism evidence="4 5">
    <name type="scientific">Fundulus heteroclitus</name>
    <name type="common">Killifish</name>
    <name type="synonym">Mummichog</name>
    <dbReference type="NCBI Taxonomy" id="8078"/>
    <lineage>
        <taxon>Eukaryota</taxon>
        <taxon>Metazoa</taxon>
        <taxon>Chordata</taxon>
        <taxon>Craniata</taxon>
        <taxon>Vertebrata</taxon>
        <taxon>Euteleostomi</taxon>
        <taxon>Actinopterygii</taxon>
        <taxon>Neopterygii</taxon>
        <taxon>Teleostei</taxon>
        <taxon>Neoteleostei</taxon>
        <taxon>Acanthomorphata</taxon>
        <taxon>Ovalentaria</taxon>
        <taxon>Atherinomorphae</taxon>
        <taxon>Cyprinodontiformes</taxon>
        <taxon>Fundulidae</taxon>
        <taxon>Fundulus</taxon>
    </lineage>
</organism>
<feature type="region of interest" description="Disordered" evidence="1">
    <location>
        <begin position="428"/>
        <end position="454"/>
    </location>
</feature>
<dbReference type="GeneTree" id="ENSGT00940000154356"/>
<reference evidence="4" key="2">
    <citation type="submission" date="2025-09" db="UniProtKB">
        <authorList>
            <consortium name="Ensembl"/>
        </authorList>
    </citation>
    <scope>IDENTIFICATION</scope>
</reference>
<feature type="domain" description="HAT C-terminal dimerisation" evidence="2">
    <location>
        <begin position="546"/>
        <end position="614"/>
    </location>
</feature>
<evidence type="ECO:0000256" key="1">
    <source>
        <dbReference type="SAM" id="MobiDB-lite"/>
    </source>
</evidence>
<sequence length="641" mass="72613">MGTTYKVGGFAMHARSERHKQAMVSWRDYRKAAAANATLVNALNKEHNRQIRENRECVKTIGEVLLLMATQNMFQRGPDESADSDNKGIFMAILETIANHDKAVKKRLTSFHKANYTSKIIQNQALDCLADMVRTEIAEEVKSSEIFSVMVDETKDVLKREQISLVLRYYYDGAIRESFLHFESAEKVDAAGLSQKIIHVLKSHGLEYKTNLVAQAYDGASFTSGKHSGVPERIGEEAKYAFYIHCSGHCLNLVLVDAVKAVPGAEAFFSLLEKLYAFTSGSAVHPKWLAIQREMYGGAPRELQRLSDTRWACRFIALRDIMDRLPALQRLLQEMAQERNGESSVEARGLLAQMDLGFVVPLVTLRKVFGETKRLSDMLQASSLDTSKAVDVAEALVQTLNELRQESSFDNVWDEALNVSGQCDVTQPAAKRQKPLSSELGENRTMTAVGQRESERDEDGFRTTFFYPVIDLVLSEINRRFSRTNWDIMNSIQALNPKKDAFLNKTALYSAARLYDSNVDDLGHELDHFSRVLERKIQTGMPRPASTVELIQFIEPYKEVFFELYRLCKIAVAIPVSTASCERSFSTLRRVKTYLRSTMNDDRLSNLGVLSIESRRAKALNLDSFVDRFARNHQNRRIQLL</sequence>
<evidence type="ECO:0000313" key="4">
    <source>
        <dbReference type="Ensembl" id="ENSFHEP00000015149.1"/>
    </source>
</evidence>
<dbReference type="PANTHER" id="PTHR45749:SF37">
    <property type="entry name" value="OS05G0311600 PROTEIN"/>
    <property type="match status" value="1"/>
</dbReference>
<name>A0A3Q2PQ95_FUNHE</name>
<evidence type="ECO:0000259" key="2">
    <source>
        <dbReference type="Pfam" id="PF05699"/>
    </source>
</evidence>
<dbReference type="GO" id="GO:0046983">
    <property type="term" value="F:protein dimerization activity"/>
    <property type="evidence" value="ECO:0007669"/>
    <property type="project" value="InterPro"/>
</dbReference>
<dbReference type="SUPFAM" id="SSF53098">
    <property type="entry name" value="Ribonuclease H-like"/>
    <property type="match status" value="1"/>
</dbReference>
<dbReference type="STRING" id="8078.ENSFHEP00000015149"/>
<evidence type="ECO:0000259" key="3">
    <source>
        <dbReference type="Pfam" id="PF14291"/>
    </source>
</evidence>
<evidence type="ECO:0000313" key="5">
    <source>
        <dbReference type="Proteomes" id="UP000265000"/>
    </source>
</evidence>
<dbReference type="Pfam" id="PF14291">
    <property type="entry name" value="DUF4371"/>
    <property type="match status" value="1"/>
</dbReference>